<dbReference type="EMBL" id="JASPKZ010003836">
    <property type="protein sequence ID" value="KAJ9592403.1"/>
    <property type="molecule type" value="Genomic_DNA"/>
</dbReference>
<proteinExistence type="predicted"/>
<keyword evidence="2" id="KW-1185">Reference proteome</keyword>
<reference evidence="1" key="2">
    <citation type="submission" date="2023-05" db="EMBL/GenBank/DDBJ databases">
        <authorList>
            <person name="Fouks B."/>
        </authorList>
    </citation>
    <scope>NUCLEOTIDE SEQUENCE</scope>
    <source>
        <strain evidence="1">Stay&amp;Tobe</strain>
        <tissue evidence="1">Testes</tissue>
    </source>
</reference>
<name>A0AAD8A6M4_DIPPU</name>
<gene>
    <name evidence="1" type="ORF">L9F63_015923</name>
</gene>
<evidence type="ECO:0000313" key="2">
    <source>
        <dbReference type="Proteomes" id="UP001233999"/>
    </source>
</evidence>
<feature type="non-terminal residue" evidence="1">
    <location>
        <position position="55"/>
    </location>
</feature>
<feature type="non-terminal residue" evidence="1">
    <location>
        <position position="1"/>
    </location>
</feature>
<accession>A0AAD8A6M4</accession>
<dbReference type="Proteomes" id="UP001233999">
    <property type="component" value="Unassembled WGS sequence"/>
</dbReference>
<reference evidence="1" key="1">
    <citation type="journal article" date="2023" name="IScience">
        <title>Live-bearing cockroach genome reveals convergent evolutionary mechanisms linked to viviparity in insects and beyond.</title>
        <authorList>
            <person name="Fouks B."/>
            <person name="Harrison M.C."/>
            <person name="Mikhailova A.A."/>
            <person name="Marchal E."/>
            <person name="English S."/>
            <person name="Carruthers M."/>
            <person name="Jennings E.C."/>
            <person name="Chiamaka E.L."/>
            <person name="Frigard R.A."/>
            <person name="Pippel M."/>
            <person name="Attardo G.M."/>
            <person name="Benoit J.B."/>
            <person name="Bornberg-Bauer E."/>
            <person name="Tobe S.S."/>
        </authorList>
    </citation>
    <scope>NUCLEOTIDE SEQUENCE</scope>
    <source>
        <strain evidence="1">Stay&amp;Tobe</strain>
    </source>
</reference>
<dbReference type="AlphaFoldDB" id="A0AAD8A6M4"/>
<evidence type="ECO:0000313" key="1">
    <source>
        <dbReference type="EMBL" id="KAJ9592403.1"/>
    </source>
</evidence>
<protein>
    <submittedName>
        <fullName evidence="1">Uncharacterized protein</fullName>
    </submittedName>
</protein>
<comment type="caution">
    <text evidence="1">The sequence shown here is derived from an EMBL/GenBank/DDBJ whole genome shotgun (WGS) entry which is preliminary data.</text>
</comment>
<sequence length="55" mass="6351">LSRLLNFTLSVQRQSFHSSAIFSTNLNLFFQYFRVVGRGLEACSSPTFRQSLSQY</sequence>
<organism evidence="1 2">
    <name type="scientific">Diploptera punctata</name>
    <name type="common">Pacific beetle cockroach</name>
    <dbReference type="NCBI Taxonomy" id="6984"/>
    <lineage>
        <taxon>Eukaryota</taxon>
        <taxon>Metazoa</taxon>
        <taxon>Ecdysozoa</taxon>
        <taxon>Arthropoda</taxon>
        <taxon>Hexapoda</taxon>
        <taxon>Insecta</taxon>
        <taxon>Pterygota</taxon>
        <taxon>Neoptera</taxon>
        <taxon>Polyneoptera</taxon>
        <taxon>Dictyoptera</taxon>
        <taxon>Blattodea</taxon>
        <taxon>Blaberoidea</taxon>
        <taxon>Blaberidae</taxon>
        <taxon>Diplopterinae</taxon>
        <taxon>Diploptera</taxon>
    </lineage>
</organism>